<accession>A0AAJ0BFL0</accession>
<dbReference type="Gene3D" id="1.20.1280.50">
    <property type="match status" value="1"/>
</dbReference>
<dbReference type="Gene3D" id="2.60.120.650">
    <property type="entry name" value="Cupin"/>
    <property type="match status" value="1"/>
</dbReference>
<evidence type="ECO:0000256" key="1">
    <source>
        <dbReference type="SAM" id="MobiDB-lite"/>
    </source>
</evidence>
<dbReference type="PANTHER" id="PTHR12480:SF21">
    <property type="entry name" value="JMJC DOMAIN-CONTAINING PROTEIN 8"/>
    <property type="match status" value="1"/>
</dbReference>
<comment type="caution">
    <text evidence="4">The sequence shown here is derived from an EMBL/GenBank/DDBJ whole genome shotgun (WGS) entry which is preliminary data.</text>
</comment>
<dbReference type="SMART" id="SM00558">
    <property type="entry name" value="JmjC"/>
    <property type="match status" value="1"/>
</dbReference>
<name>A0AAJ0BFL0_9PEZI</name>
<proteinExistence type="predicted"/>
<dbReference type="SUPFAM" id="SSF81383">
    <property type="entry name" value="F-box domain"/>
    <property type="match status" value="1"/>
</dbReference>
<feature type="compositionally biased region" description="Polar residues" evidence="1">
    <location>
        <begin position="1"/>
        <end position="28"/>
    </location>
</feature>
<evidence type="ECO:0000259" key="2">
    <source>
        <dbReference type="PROSITE" id="PS50181"/>
    </source>
</evidence>
<keyword evidence="5" id="KW-1185">Reference proteome</keyword>
<dbReference type="InterPro" id="IPR003347">
    <property type="entry name" value="JmjC_dom"/>
</dbReference>
<dbReference type="Pfam" id="PF13621">
    <property type="entry name" value="Cupin_8"/>
    <property type="match status" value="1"/>
</dbReference>
<evidence type="ECO:0000259" key="3">
    <source>
        <dbReference type="PROSITE" id="PS51184"/>
    </source>
</evidence>
<dbReference type="Pfam" id="PF12937">
    <property type="entry name" value="F-box-like"/>
    <property type="match status" value="1"/>
</dbReference>
<dbReference type="AlphaFoldDB" id="A0AAJ0BFL0"/>
<sequence>MLLSDNQQDIPEASGRTSHLTNGTSTVEPSIPPHPLGIRPLGNKYFTRGKDARDASGTFKALPDEVVAQLLEYLDQRTLRYLGYTCRFLFAHCMSDEIWKTLFLEGDCLKRASFEWRGSWRATVLGLTEEKSARVDCSTVFSDVLHRPFVCSHVSLQRFVSGIPTMNQIQRFENLSYSDFAEKWSDKPFILTECIKSWPAYQSWDLEKLHQLYSGVVFRAEAVDWTFETYCQYMSNHRDESPLYLFDKKFAEKMKLEIGAGDGAAYWLPECFGPDLFEVLGEERPAHRWLIIGPERSGSTFHKDPNATSAWNAVIRGAKYWIMFPPSAAVPGVYVSEDNSEVTSPLSIAEWLLEFHAEARRLPECREGICQAGEILHVPSGWWHLVVNLEAGIALTQNFVPKSHLADVLHFLRDRPEQVTGFERDITDPYGLFVDRLKQEFPQLLEEGLAQLTERSLRKKRRWDVAVGSVVEEGQPQKKTTGFSFGFGLEDEEDVP</sequence>
<dbReference type="PROSITE" id="PS51184">
    <property type="entry name" value="JMJC"/>
    <property type="match status" value="1"/>
</dbReference>
<feature type="region of interest" description="Disordered" evidence="1">
    <location>
        <begin position="1"/>
        <end position="33"/>
    </location>
</feature>
<dbReference type="InterPro" id="IPR050910">
    <property type="entry name" value="JMJD6_ArgDemeth/LysHydrox"/>
</dbReference>
<dbReference type="InterPro" id="IPR001810">
    <property type="entry name" value="F-box_dom"/>
</dbReference>
<dbReference type="GO" id="GO:0005634">
    <property type="term" value="C:nucleus"/>
    <property type="evidence" value="ECO:0007669"/>
    <property type="project" value="TreeGrafter"/>
</dbReference>
<dbReference type="EMBL" id="MU839834">
    <property type="protein sequence ID" value="KAK1754941.1"/>
    <property type="molecule type" value="Genomic_DNA"/>
</dbReference>
<gene>
    <name evidence="4" type="ORF">QBC47DRAFT_204729</name>
</gene>
<dbReference type="PROSITE" id="PS50181">
    <property type="entry name" value="FBOX"/>
    <property type="match status" value="1"/>
</dbReference>
<reference evidence="4" key="1">
    <citation type="submission" date="2023-06" db="EMBL/GenBank/DDBJ databases">
        <title>Genome-scale phylogeny and comparative genomics of the fungal order Sordariales.</title>
        <authorList>
            <consortium name="Lawrence Berkeley National Laboratory"/>
            <person name="Hensen N."/>
            <person name="Bonometti L."/>
            <person name="Westerberg I."/>
            <person name="Brannstrom I.O."/>
            <person name="Guillou S."/>
            <person name="Cros-Aarteil S."/>
            <person name="Calhoun S."/>
            <person name="Haridas S."/>
            <person name="Kuo A."/>
            <person name="Mondo S."/>
            <person name="Pangilinan J."/>
            <person name="Riley R."/>
            <person name="Labutti K."/>
            <person name="Andreopoulos B."/>
            <person name="Lipzen A."/>
            <person name="Chen C."/>
            <person name="Yanf M."/>
            <person name="Daum C."/>
            <person name="Ng V."/>
            <person name="Clum A."/>
            <person name="Steindorff A."/>
            <person name="Ohm R."/>
            <person name="Martin F."/>
            <person name="Silar P."/>
            <person name="Natvig D."/>
            <person name="Lalanne C."/>
            <person name="Gautier V."/>
            <person name="Ament-Velasquez S.L."/>
            <person name="Kruys A."/>
            <person name="Hutchinson M.I."/>
            <person name="Powell A.J."/>
            <person name="Barry K."/>
            <person name="Miller A.N."/>
            <person name="Grigoriev I.V."/>
            <person name="Debuchy R."/>
            <person name="Gladieux P."/>
            <person name="Thoren M.H."/>
            <person name="Johannesson H."/>
        </authorList>
    </citation>
    <scope>NUCLEOTIDE SEQUENCE</scope>
    <source>
        <strain evidence="4">PSN4</strain>
    </source>
</reference>
<evidence type="ECO:0008006" key="6">
    <source>
        <dbReference type="Google" id="ProtNLM"/>
    </source>
</evidence>
<feature type="domain" description="JmjC" evidence="3">
    <location>
        <begin position="257"/>
        <end position="416"/>
    </location>
</feature>
<evidence type="ECO:0000313" key="4">
    <source>
        <dbReference type="EMBL" id="KAK1754941.1"/>
    </source>
</evidence>
<protein>
    <recommendedName>
        <fullName evidence="6">tRNA wybutosine-synthesizing protein 4</fullName>
    </recommendedName>
</protein>
<dbReference type="GO" id="GO:0000987">
    <property type="term" value="F:cis-regulatory region sequence-specific DNA binding"/>
    <property type="evidence" value="ECO:0007669"/>
    <property type="project" value="TreeGrafter"/>
</dbReference>
<organism evidence="4 5">
    <name type="scientific">Echria macrotheca</name>
    <dbReference type="NCBI Taxonomy" id="438768"/>
    <lineage>
        <taxon>Eukaryota</taxon>
        <taxon>Fungi</taxon>
        <taxon>Dikarya</taxon>
        <taxon>Ascomycota</taxon>
        <taxon>Pezizomycotina</taxon>
        <taxon>Sordariomycetes</taxon>
        <taxon>Sordariomycetidae</taxon>
        <taxon>Sordariales</taxon>
        <taxon>Schizotheciaceae</taxon>
        <taxon>Echria</taxon>
    </lineage>
</organism>
<dbReference type="SUPFAM" id="SSF51197">
    <property type="entry name" value="Clavaminate synthase-like"/>
    <property type="match status" value="1"/>
</dbReference>
<dbReference type="InterPro" id="IPR036047">
    <property type="entry name" value="F-box-like_dom_sf"/>
</dbReference>
<feature type="domain" description="F-box" evidence="2">
    <location>
        <begin position="56"/>
        <end position="102"/>
    </location>
</feature>
<evidence type="ECO:0000313" key="5">
    <source>
        <dbReference type="Proteomes" id="UP001239445"/>
    </source>
</evidence>
<dbReference type="Proteomes" id="UP001239445">
    <property type="component" value="Unassembled WGS sequence"/>
</dbReference>
<dbReference type="InterPro" id="IPR041667">
    <property type="entry name" value="Cupin_8"/>
</dbReference>
<dbReference type="PANTHER" id="PTHR12480">
    <property type="entry name" value="ARGININE DEMETHYLASE AND LYSYL-HYDROXYLASE JMJD"/>
    <property type="match status" value="1"/>
</dbReference>